<evidence type="ECO:0000313" key="5">
    <source>
        <dbReference type="Proteomes" id="UP001058330"/>
    </source>
</evidence>
<dbReference type="EMBL" id="CP078063">
    <property type="protein sequence ID" value="UVE50960.1"/>
    <property type="molecule type" value="Genomic_DNA"/>
</dbReference>
<proteinExistence type="predicted"/>
<dbReference type="AlphaFoldDB" id="A0A1H7NEY2"/>
<dbReference type="OrthoDB" id="376565at2157"/>
<reference evidence="3" key="2">
    <citation type="submission" date="2021-07" db="EMBL/GenBank/DDBJ databases">
        <title>Studies on halocins as antimicrobial molecules from haloarchaea.</title>
        <authorList>
            <person name="Kumar S."/>
            <person name="Khare S.K."/>
        </authorList>
    </citation>
    <scope>NUCLEOTIDE SEQUENCE</scope>
    <source>
        <strain evidence="3">NCIM 5678</strain>
    </source>
</reference>
<dbReference type="EMBL" id="FOAD01000003">
    <property type="protein sequence ID" value="SEL22063.1"/>
    <property type="molecule type" value="Genomic_DNA"/>
</dbReference>
<dbReference type="GeneID" id="74527923"/>
<evidence type="ECO:0000313" key="3">
    <source>
        <dbReference type="EMBL" id="UVE50960.1"/>
    </source>
</evidence>
<gene>
    <name evidence="3" type="ORF">KU306_03465</name>
    <name evidence="2" type="ORF">SAMN04488691_103293</name>
</gene>
<evidence type="ECO:0000313" key="2">
    <source>
        <dbReference type="EMBL" id="SEL22063.1"/>
    </source>
</evidence>
<dbReference type="Proteomes" id="UP001058330">
    <property type="component" value="Chromosome"/>
</dbReference>
<organism evidence="2 4">
    <name type="scientific">Haloferax larsenii</name>
    <dbReference type="NCBI Taxonomy" id="302484"/>
    <lineage>
        <taxon>Archaea</taxon>
        <taxon>Methanobacteriati</taxon>
        <taxon>Methanobacteriota</taxon>
        <taxon>Stenosarchaea group</taxon>
        <taxon>Halobacteria</taxon>
        <taxon>Halobacteriales</taxon>
        <taxon>Haloferacaceae</taxon>
        <taxon>Haloferax</taxon>
    </lineage>
</organism>
<keyword evidence="5" id="KW-1185">Reference proteome</keyword>
<reference evidence="2 4" key="1">
    <citation type="submission" date="2016-10" db="EMBL/GenBank/DDBJ databases">
        <authorList>
            <person name="de Groot N.N."/>
        </authorList>
    </citation>
    <scope>NUCLEOTIDE SEQUENCE [LARGE SCALE GENOMIC DNA]</scope>
    <source>
        <strain evidence="2 4">CDM_5</strain>
    </source>
</reference>
<name>A0A1H7NEY2_HALLR</name>
<evidence type="ECO:0000313" key="4">
    <source>
        <dbReference type="Proteomes" id="UP000183894"/>
    </source>
</evidence>
<feature type="transmembrane region" description="Helical" evidence="1">
    <location>
        <begin position="30"/>
        <end position="53"/>
    </location>
</feature>
<evidence type="ECO:0000256" key="1">
    <source>
        <dbReference type="SAM" id="Phobius"/>
    </source>
</evidence>
<keyword evidence="1" id="KW-0812">Transmembrane</keyword>
<keyword evidence="1" id="KW-0472">Membrane</keyword>
<sequence length="60" mass="6470">MRRVTTAFGLLLVFVPGVLFFLSLPNVGGVSGPLVLFVGIPVVFCCFLGYQIVRYYAGQG</sequence>
<accession>A0A1H7NEY2</accession>
<dbReference type="RefSeq" id="WP_007541502.1">
    <property type="nucleotide sequence ID" value="NZ_CP078063.1"/>
</dbReference>
<dbReference type="Proteomes" id="UP000183894">
    <property type="component" value="Unassembled WGS sequence"/>
</dbReference>
<protein>
    <submittedName>
        <fullName evidence="2">Uncharacterized protein</fullName>
    </submittedName>
</protein>
<keyword evidence="1" id="KW-1133">Transmembrane helix</keyword>